<reference evidence="2 3" key="1">
    <citation type="submission" date="2016-04" db="EMBL/GenBank/DDBJ databases">
        <title>Genome sequence of Methanobrevibacter cuticularis DSM 11139.</title>
        <authorList>
            <person name="Poehlein A."/>
            <person name="Seedorf H."/>
            <person name="Daniel R."/>
        </authorList>
    </citation>
    <scope>NUCLEOTIDE SEQUENCE [LARGE SCALE GENOMIC DNA]</scope>
    <source>
        <strain evidence="2 3">DSM 11139</strain>
    </source>
</reference>
<evidence type="ECO:0000313" key="3">
    <source>
        <dbReference type="Proteomes" id="UP000077275"/>
    </source>
</evidence>
<evidence type="ECO:0000256" key="1">
    <source>
        <dbReference type="ARBA" id="ARBA00022485"/>
    </source>
</evidence>
<keyword evidence="1" id="KW-0004">4Fe-4S</keyword>
<sequence>MDKEITELVKSMALDLGACEVGIVSQEMAKNGPDTVDLSYVLDTAKSAIVFAVPFDQRLIEPYLSKENQDLNLNKIRTTTFAGGIGLEIASLLDQLDYDAVATAPNYAYRKDAPNGLDERKPPLSHIFLGVMSGVGFLGHSGLLLTKNEGSAIALATVVTNADLIPSKQLPAEENYCDKCNLCTAVCMSKYLNKENIKLDIGGEEYETRKYNEKKRCVLVCAGYCGLHPSKKWSTWSSARFKIPGDDENIVPSILKYKPAYLERKRNAGVFYHPLAPGYQMEYSCSNCQFICHPDKKTRKNRYKSLIKSGVVIEDENGDRKAVTNEEAEKFIANIPNDRKKLFVDED</sequence>
<comment type="caution">
    <text evidence="2">The sequence shown here is derived from an EMBL/GenBank/DDBJ whole genome shotgun (WGS) entry which is preliminary data.</text>
</comment>
<dbReference type="GO" id="GO:0052693">
    <property type="term" value="F:epoxyqueuosine reductase activity"/>
    <property type="evidence" value="ECO:0007669"/>
    <property type="project" value="TreeGrafter"/>
</dbReference>
<dbReference type="PANTHER" id="PTHR30002">
    <property type="entry name" value="EPOXYQUEUOSINE REDUCTASE"/>
    <property type="match status" value="1"/>
</dbReference>
<name>A0A166EEZ4_9EURY</name>
<gene>
    <name evidence="2" type="primary">queG_1</name>
    <name evidence="2" type="ORF">MBCUT_07280</name>
</gene>
<dbReference type="STRING" id="47311.MBCUT_07280"/>
<dbReference type="InterPro" id="IPR004453">
    <property type="entry name" value="QueG"/>
</dbReference>
<proteinExistence type="predicted"/>
<keyword evidence="1" id="KW-0408">Iron</keyword>
<evidence type="ECO:0000313" key="2">
    <source>
        <dbReference type="EMBL" id="KZX16574.1"/>
    </source>
</evidence>
<keyword evidence="1" id="KW-0479">Metal-binding</keyword>
<dbReference type="PATRIC" id="fig|47311.3.peg.809"/>
<dbReference type="EMBL" id="LWMW01000089">
    <property type="protein sequence ID" value="KZX16574.1"/>
    <property type="molecule type" value="Genomic_DNA"/>
</dbReference>
<protein>
    <submittedName>
        <fullName evidence="2">Epoxyqueuosine reductase</fullName>
    </submittedName>
</protein>
<dbReference type="PANTHER" id="PTHR30002:SF4">
    <property type="entry name" value="EPOXYQUEUOSINE REDUCTASE"/>
    <property type="match status" value="1"/>
</dbReference>
<dbReference type="OrthoDB" id="130074at2157"/>
<dbReference type="AlphaFoldDB" id="A0A166EEZ4"/>
<dbReference type="GO" id="GO:0008616">
    <property type="term" value="P:tRNA queuosine(34) biosynthetic process"/>
    <property type="evidence" value="ECO:0007669"/>
    <property type="project" value="InterPro"/>
</dbReference>
<organism evidence="2 3">
    <name type="scientific">Methanobrevibacter cuticularis</name>
    <dbReference type="NCBI Taxonomy" id="47311"/>
    <lineage>
        <taxon>Archaea</taxon>
        <taxon>Methanobacteriati</taxon>
        <taxon>Methanobacteriota</taxon>
        <taxon>Methanomada group</taxon>
        <taxon>Methanobacteria</taxon>
        <taxon>Methanobacteriales</taxon>
        <taxon>Methanobacteriaceae</taxon>
        <taxon>Methanobrevibacter</taxon>
    </lineage>
</organism>
<dbReference type="GO" id="GO:0051539">
    <property type="term" value="F:4 iron, 4 sulfur cluster binding"/>
    <property type="evidence" value="ECO:0007669"/>
    <property type="project" value="UniProtKB-KW"/>
</dbReference>
<keyword evidence="1" id="KW-0411">Iron-sulfur</keyword>
<dbReference type="RefSeq" id="WP_067259028.1">
    <property type="nucleotide sequence ID" value="NZ_LWMW01000089.1"/>
</dbReference>
<dbReference type="Proteomes" id="UP000077275">
    <property type="component" value="Unassembled WGS sequence"/>
</dbReference>
<accession>A0A166EEZ4</accession>
<keyword evidence="3" id="KW-1185">Reference proteome</keyword>